<dbReference type="EC" id="3.6.4.13" evidence="8"/>
<dbReference type="InterPro" id="IPR001650">
    <property type="entry name" value="Helicase_C-like"/>
</dbReference>
<dbReference type="CDD" id="cd17949">
    <property type="entry name" value="DEADc_DDX31"/>
    <property type="match status" value="1"/>
</dbReference>
<dbReference type="GO" id="GO:0003723">
    <property type="term" value="F:RNA binding"/>
    <property type="evidence" value="ECO:0007669"/>
    <property type="project" value="UniProtKB-UniRule"/>
</dbReference>
<feature type="region of interest" description="Disordered" evidence="9">
    <location>
        <begin position="1"/>
        <end position="64"/>
    </location>
</feature>
<dbReference type="PROSITE" id="PS51192">
    <property type="entry name" value="HELICASE_ATP_BIND_1"/>
    <property type="match status" value="1"/>
</dbReference>
<dbReference type="SUPFAM" id="SSF52540">
    <property type="entry name" value="P-loop containing nucleoside triphosphate hydrolases"/>
    <property type="match status" value="2"/>
</dbReference>
<evidence type="ECO:0000256" key="8">
    <source>
        <dbReference type="RuleBase" id="RU365068"/>
    </source>
</evidence>
<keyword evidence="2 7" id="KW-0378">Hydrolase</keyword>
<dbReference type="GO" id="GO:0016787">
    <property type="term" value="F:hydrolase activity"/>
    <property type="evidence" value="ECO:0007669"/>
    <property type="project" value="UniProtKB-KW"/>
</dbReference>
<comment type="similarity">
    <text evidence="7">Belongs to the DEAD box helicase family.</text>
</comment>
<feature type="region of interest" description="Disordered" evidence="9">
    <location>
        <begin position="296"/>
        <end position="354"/>
    </location>
</feature>
<name>A0ABD1YAD3_9MARC</name>
<dbReference type="CDD" id="cd18787">
    <property type="entry name" value="SF2_C_DEAD"/>
    <property type="match status" value="1"/>
</dbReference>
<evidence type="ECO:0000259" key="10">
    <source>
        <dbReference type="PROSITE" id="PS51192"/>
    </source>
</evidence>
<dbReference type="InterPro" id="IPR014014">
    <property type="entry name" value="RNA_helicase_DEAD_Q_motif"/>
</dbReference>
<feature type="short sequence motif" description="Q motif" evidence="6">
    <location>
        <begin position="64"/>
        <end position="93"/>
    </location>
</feature>
<evidence type="ECO:0000256" key="3">
    <source>
        <dbReference type="ARBA" id="ARBA00022806"/>
    </source>
</evidence>
<dbReference type="GO" id="GO:0005524">
    <property type="term" value="F:ATP binding"/>
    <property type="evidence" value="ECO:0007669"/>
    <property type="project" value="UniProtKB-UniRule"/>
</dbReference>
<dbReference type="SMART" id="SM00487">
    <property type="entry name" value="DEXDc"/>
    <property type="match status" value="1"/>
</dbReference>
<dbReference type="Gene3D" id="3.40.50.300">
    <property type="entry name" value="P-loop containing nucleotide triphosphate hydrolases"/>
    <property type="match status" value="2"/>
</dbReference>
<evidence type="ECO:0000256" key="5">
    <source>
        <dbReference type="ARBA" id="ARBA00022884"/>
    </source>
</evidence>
<evidence type="ECO:0000256" key="6">
    <source>
        <dbReference type="PROSITE-ProRule" id="PRU00552"/>
    </source>
</evidence>
<evidence type="ECO:0000259" key="12">
    <source>
        <dbReference type="PROSITE" id="PS51195"/>
    </source>
</evidence>
<keyword evidence="14" id="KW-1185">Reference proteome</keyword>
<dbReference type="AlphaFoldDB" id="A0ABD1YAD3"/>
<dbReference type="GO" id="GO:0003724">
    <property type="term" value="F:RNA helicase activity"/>
    <property type="evidence" value="ECO:0007669"/>
    <property type="project" value="UniProtKB-EC"/>
</dbReference>
<feature type="compositionally biased region" description="Acidic residues" evidence="9">
    <location>
        <begin position="27"/>
        <end position="39"/>
    </location>
</feature>
<keyword evidence="5 8" id="KW-0694">RNA-binding</keyword>
<accession>A0ABD1YAD3</accession>
<dbReference type="InterPro" id="IPR027417">
    <property type="entry name" value="P-loop_NTPase"/>
</dbReference>
<keyword evidence="1 7" id="KW-0547">Nucleotide-binding</keyword>
<feature type="compositionally biased region" description="Basic and acidic residues" evidence="9">
    <location>
        <begin position="40"/>
        <end position="51"/>
    </location>
</feature>
<feature type="compositionally biased region" description="Polar residues" evidence="9">
    <location>
        <begin position="52"/>
        <end position="62"/>
    </location>
</feature>
<comment type="domain">
    <text evidence="8">The Q motif is unique to and characteristic of the DEAD box family of RNA helicases and controls ATP binding and hydrolysis.</text>
</comment>
<feature type="domain" description="Helicase ATP-binding" evidence="10">
    <location>
        <begin position="96"/>
        <end position="285"/>
    </location>
</feature>
<dbReference type="Pfam" id="PF00271">
    <property type="entry name" value="Helicase_C"/>
    <property type="match status" value="1"/>
</dbReference>
<feature type="domain" description="Helicase C-terminal" evidence="11">
    <location>
        <begin position="369"/>
        <end position="538"/>
    </location>
</feature>
<dbReference type="SMART" id="SM01178">
    <property type="entry name" value="DUF4217"/>
    <property type="match status" value="1"/>
</dbReference>
<dbReference type="InterPro" id="IPR011545">
    <property type="entry name" value="DEAD/DEAH_box_helicase_dom"/>
</dbReference>
<evidence type="ECO:0000256" key="2">
    <source>
        <dbReference type="ARBA" id="ARBA00022801"/>
    </source>
</evidence>
<protein>
    <recommendedName>
        <fullName evidence="8">ATP-dependent RNA helicase</fullName>
        <ecNumber evidence="8">3.6.4.13</ecNumber>
    </recommendedName>
</protein>
<comment type="function">
    <text evidence="8">RNA helicase.</text>
</comment>
<reference evidence="13 14" key="1">
    <citation type="submission" date="2024-09" db="EMBL/GenBank/DDBJ databases">
        <title>Chromosome-scale assembly of Riccia fluitans.</title>
        <authorList>
            <person name="Paukszto L."/>
            <person name="Sawicki J."/>
            <person name="Karawczyk K."/>
            <person name="Piernik-Szablinska J."/>
            <person name="Szczecinska M."/>
            <person name="Mazdziarz M."/>
        </authorList>
    </citation>
    <scope>NUCLEOTIDE SEQUENCE [LARGE SCALE GENOMIC DNA]</scope>
    <source>
        <strain evidence="13">Rf_01</strain>
        <tissue evidence="13">Aerial parts of the thallus</tissue>
    </source>
</reference>
<dbReference type="SMART" id="SM00490">
    <property type="entry name" value="HELICc"/>
    <property type="match status" value="1"/>
</dbReference>
<comment type="catalytic activity">
    <reaction evidence="8">
        <text>ATP + H2O = ADP + phosphate + H(+)</text>
        <dbReference type="Rhea" id="RHEA:13065"/>
        <dbReference type="ChEBI" id="CHEBI:15377"/>
        <dbReference type="ChEBI" id="CHEBI:15378"/>
        <dbReference type="ChEBI" id="CHEBI:30616"/>
        <dbReference type="ChEBI" id="CHEBI:43474"/>
        <dbReference type="ChEBI" id="CHEBI:456216"/>
        <dbReference type="EC" id="3.6.4.13"/>
    </reaction>
</comment>
<dbReference type="InterPro" id="IPR000629">
    <property type="entry name" value="RNA-helicase_DEAD-box_CS"/>
</dbReference>
<dbReference type="InterPro" id="IPR014001">
    <property type="entry name" value="Helicase_ATP-bd"/>
</dbReference>
<dbReference type="Pfam" id="PF00270">
    <property type="entry name" value="DEAD"/>
    <property type="match status" value="1"/>
</dbReference>
<evidence type="ECO:0000256" key="7">
    <source>
        <dbReference type="RuleBase" id="RU000492"/>
    </source>
</evidence>
<organism evidence="13 14">
    <name type="scientific">Riccia fluitans</name>
    <dbReference type="NCBI Taxonomy" id="41844"/>
    <lineage>
        <taxon>Eukaryota</taxon>
        <taxon>Viridiplantae</taxon>
        <taxon>Streptophyta</taxon>
        <taxon>Embryophyta</taxon>
        <taxon>Marchantiophyta</taxon>
        <taxon>Marchantiopsida</taxon>
        <taxon>Marchantiidae</taxon>
        <taxon>Marchantiales</taxon>
        <taxon>Ricciaceae</taxon>
        <taxon>Riccia</taxon>
    </lineage>
</organism>
<dbReference type="Pfam" id="PF13959">
    <property type="entry name" value="CTE_SPB4"/>
    <property type="match status" value="1"/>
</dbReference>
<dbReference type="PANTHER" id="PTHR24031">
    <property type="entry name" value="RNA HELICASE"/>
    <property type="match status" value="1"/>
</dbReference>
<dbReference type="PROSITE" id="PS00039">
    <property type="entry name" value="DEAD_ATP_HELICASE"/>
    <property type="match status" value="1"/>
</dbReference>
<feature type="region of interest" description="Disordered" evidence="9">
    <location>
        <begin position="628"/>
        <end position="660"/>
    </location>
</feature>
<dbReference type="PROSITE" id="PS51195">
    <property type="entry name" value="Q_MOTIF"/>
    <property type="match status" value="1"/>
</dbReference>
<comment type="caution">
    <text evidence="13">The sequence shown here is derived from an EMBL/GenBank/DDBJ whole genome shotgun (WGS) entry which is preliminary data.</text>
</comment>
<dbReference type="Proteomes" id="UP001605036">
    <property type="component" value="Unassembled WGS sequence"/>
</dbReference>
<evidence type="ECO:0000313" key="14">
    <source>
        <dbReference type="Proteomes" id="UP001605036"/>
    </source>
</evidence>
<evidence type="ECO:0000259" key="11">
    <source>
        <dbReference type="PROSITE" id="PS51194"/>
    </source>
</evidence>
<feature type="compositionally biased region" description="Acidic residues" evidence="9">
    <location>
        <begin position="316"/>
        <end position="343"/>
    </location>
</feature>
<dbReference type="InterPro" id="IPR025313">
    <property type="entry name" value="SPB4-like_CTE"/>
</dbReference>
<keyword evidence="4 7" id="KW-0067">ATP-binding</keyword>
<sequence length="660" mass="73054">MKKFKKNLKQTNGALGKPNLKRKAPPVEEDAEEKEEGEERIEVQERDKTDLAEQSNDGNTFSEGKFHDLGLAEPVAEHLHGRMGFQAPTHIQREAIPVALSGRDVLVNAGTGTGKTLVYLVPIINALQGARKRVNRTDGTYAIVLVPTRELCAQVFLVAEKLVHRFIWLVPGCLMGGENRNKEKARIRKGITLLIATPGRLLDHLKNTNSFKIDPLKWLVFDEADRLLDLGFEKDIQSILSLLSSKQTASKAANESGRQNILLSATLDERVNKLADLSLRNPVTVGVQSKVATLPGGQSKSFLGEKPTKQKIQIPSEDEDEEDGGREELEEDDEGDHVEEEDDTPSKPTDYNIPSQLTQSYCKVPCKLRLVALLALLKQRFSMKSTGKLVIFVSTCDAVDFHFQLMNGYELPGSGKPFFGSKAFRLHGNMPQKERTETYLEFGKASLAFLICTDVASRGLDFKGVTCIVQYDPPGDPAEYVHRVGRTARIGEKGEAIIFLQPCEMDYLAELKKHGVTLKELQLPQLMDALPSDGKKNKFRKAEEWTSVEMHPAVSFMNLTLENFVAKGKGGELNKLAVKAFNSYVRAYAAHKAELKPIFQVHKLHLGHVAKSFGLKSAPQLLGKMGMRAAKKAGKGDKSSVRSAKGGNKRPRLQPAVMLE</sequence>
<dbReference type="EMBL" id="JBHFFA010000006">
    <property type="protein sequence ID" value="KAL2622532.1"/>
    <property type="molecule type" value="Genomic_DNA"/>
</dbReference>
<feature type="domain" description="DEAD-box RNA helicase Q" evidence="12">
    <location>
        <begin position="64"/>
        <end position="93"/>
    </location>
</feature>
<evidence type="ECO:0000256" key="4">
    <source>
        <dbReference type="ARBA" id="ARBA00022840"/>
    </source>
</evidence>
<proteinExistence type="inferred from homology"/>
<keyword evidence="3 7" id="KW-0347">Helicase</keyword>
<evidence type="ECO:0000256" key="1">
    <source>
        <dbReference type="ARBA" id="ARBA00022741"/>
    </source>
</evidence>
<gene>
    <name evidence="13" type="ORF">R1flu_002737</name>
</gene>
<evidence type="ECO:0000313" key="13">
    <source>
        <dbReference type="EMBL" id="KAL2622532.1"/>
    </source>
</evidence>
<dbReference type="PROSITE" id="PS51194">
    <property type="entry name" value="HELICASE_CTER"/>
    <property type="match status" value="1"/>
</dbReference>
<evidence type="ECO:0000256" key="9">
    <source>
        <dbReference type="SAM" id="MobiDB-lite"/>
    </source>
</evidence>